<dbReference type="InterPro" id="IPR006379">
    <property type="entry name" value="HAD-SF_hydro_IIB"/>
</dbReference>
<dbReference type="GO" id="GO:0005829">
    <property type="term" value="C:cytosol"/>
    <property type="evidence" value="ECO:0007669"/>
    <property type="project" value="TreeGrafter"/>
</dbReference>
<dbReference type="EMBL" id="MUIZ01000001">
    <property type="protein sequence ID" value="OUK05506.1"/>
    <property type="molecule type" value="Genomic_DNA"/>
</dbReference>
<dbReference type="NCBIfam" id="TIGR00099">
    <property type="entry name" value="Cof-subfamily"/>
    <property type="match status" value="1"/>
</dbReference>
<dbReference type="Gene3D" id="3.40.50.1000">
    <property type="entry name" value="HAD superfamily/HAD-like"/>
    <property type="match status" value="1"/>
</dbReference>
<organism evidence="2 4">
    <name type="scientific">Lactococcus petauri</name>
    <dbReference type="NCBI Taxonomy" id="1940789"/>
    <lineage>
        <taxon>Bacteria</taxon>
        <taxon>Bacillati</taxon>
        <taxon>Bacillota</taxon>
        <taxon>Bacilli</taxon>
        <taxon>Lactobacillales</taxon>
        <taxon>Streptococcaceae</taxon>
        <taxon>Lactococcus</taxon>
    </lineage>
</organism>
<gene>
    <name evidence="2" type="ORF">BZZ03_01960</name>
    <name evidence="1" type="ORF">P7D34_00840</name>
    <name evidence="3" type="ORF">VNN45_01250</name>
</gene>
<dbReference type="CDD" id="cd07516">
    <property type="entry name" value="HAD_Pase"/>
    <property type="match status" value="1"/>
</dbReference>
<keyword evidence="2" id="KW-0378">Hydrolase</keyword>
<dbReference type="GO" id="GO:0000287">
    <property type="term" value="F:magnesium ion binding"/>
    <property type="evidence" value="ECO:0007669"/>
    <property type="project" value="TreeGrafter"/>
</dbReference>
<proteinExistence type="predicted"/>
<protein>
    <submittedName>
        <fullName evidence="1">Cof-type HAD-IIB family hydrolase</fullName>
    </submittedName>
    <submittedName>
        <fullName evidence="2">HAD family hydrolase</fullName>
    </submittedName>
</protein>
<dbReference type="EMBL" id="JARPYC010000001">
    <property type="protein sequence ID" value="MDT2665778.1"/>
    <property type="molecule type" value="Genomic_DNA"/>
</dbReference>
<evidence type="ECO:0000313" key="4">
    <source>
        <dbReference type="Proteomes" id="UP000194606"/>
    </source>
</evidence>
<reference evidence="1" key="2">
    <citation type="submission" date="2023-03" db="EMBL/GenBank/DDBJ databases">
        <authorList>
            <person name="Shen W."/>
            <person name="Cai J."/>
        </authorList>
    </citation>
    <scope>NUCLEOTIDE SEQUENCE</scope>
    <source>
        <strain evidence="1">Y3</strain>
    </source>
</reference>
<dbReference type="InterPro" id="IPR036412">
    <property type="entry name" value="HAD-like_sf"/>
</dbReference>
<keyword evidence="5" id="KW-1185">Reference proteome</keyword>
<dbReference type="SUPFAM" id="SSF56784">
    <property type="entry name" value="HAD-like"/>
    <property type="match status" value="1"/>
</dbReference>
<dbReference type="Pfam" id="PF08282">
    <property type="entry name" value="Hydrolase_3"/>
    <property type="match status" value="1"/>
</dbReference>
<dbReference type="GeneID" id="75143245"/>
<dbReference type="NCBIfam" id="TIGR01484">
    <property type="entry name" value="HAD-SF-IIB"/>
    <property type="match status" value="1"/>
</dbReference>
<sequence length="274" mass="31974">MENKDRKLIAIDLDGTTLHSDGRTISRYTKYIFKRIEEQGHIICISTGRPFRMAVDIYRELELKSPMINFNGALISKPDNRNWEYTKGHYIDRSFVFDFLRHQQNFDLEFFAVEYRRKFFLNNFRNVTPKLFGVEQFHPYNRLRADRLDDNPHAVLLSTRVKDKFRLAKQIQDHYNGKISVSGWGGPNGVLEIVPKGVSKASGLKHLLRVLEIPKENLIAFGDEHNDIEMFKFAEEAYAMKNASTRLTPHATEILPWTNDEDGVAHKLEELFLK</sequence>
<evidence type="ECO:0000313" key="5">
    <source>
        <dbReference type="Proteomes" id="UP001456368"/>
    </source>
</evidence>
<reference evidence="3 5" key="3">
    <citation type="submission" date="2023-12" db="EMBL/GenBank/DDBJ databases">
        <title>Redefining Piscine Lactococcosis.</title>
        <authorList>
            <person name="Heckman T.I."/>
            <person name="Yazdi Z."/>
            <person name="Older C.E."/>
            <person name="Griffin M.J."/>
            <person name="Waldbieser G.C."/>
            <person name="Chow A.M."/>
            <person name="Medina Silva I."/>
            <person name="Anenson K.M."/>
            <person name="Garcia J.C."/>
            <person name="LaFrentz B.R."/>
            <person name="Slavic D."/>
            <person name="Toohey-Kurth K.L."/>
            <person name="Yant P."/>
            <person name="Fritz H.M."/>
            <person name="Henderson E."/>
            <person name="McDowall R."/>
            <person name="Cai H."/>
            <person name="Adikson M."/>
            <person name="Soto E."/>
        </authorList>
    </citation>
    <scope>NUCLEOTIDE SEQUENCE [LARGE SCALE GENOMIC DNA]</scope>
    <source>
        <strain evidence="3 5">R21-91A</strain>
    </source>
</reference>
<dbReference type="SFLD" id="SFLDG01140">
    <property type="entry name" value="C2.B:_Phosphomannomutase_and_P"/>
    <property type="match status" value="1"/>
</dbReference>
<dbReference type="Gene3D" id="3.30.1240.10">
    <property type="match status" value="1"/>
</dbReference>
<evidence type="ECO:0000313" key="2">
    <source>
        <dbReference type="EMBL" id="OUK05506.1"/>
    </source>
</evidence>
<evidence type="ECO:0000313" key="3">
    <source>
        <dbReference type="EMBL" id="WYC67532.1"/>
    </source>
</evidence>
<dbReference type="SFLD" id="SFLDS00003">
    <property type="entry name" value="Haloacid_Dehalogenase"/>
    <property type="match status" value="1"/>
</dbReference>
<dbReference type="RefSeq" id="WP_019293090.1">
    <property type="nucleotide sequence ID" value="NZ_CAKOCU010000001.1"/>
</dbReference>
<dbReference type="Proteomes" id="UP001257962">
    <property type="component" value="Unassembled WGS sequence"/>
</dbReference>
<dbReference type="InterPro" id="IPR000150">
    <property type="entry name" value="Cof"/>
</dbReference>
<dbReference type="Proteomes" id="UP000194606">
    <property type="component" value="Unassembled WGS sequence"/>
</dbReference>
<reference evidence="2 4" key="1">
    <citation type="submission" date="2017-02" db="EMBL/GenBank/DDBJ databases">
        <authorList>
            <person name="Peterson S.W."/>
        </authorList>
    </citation>
    <scope>NUCLEOTIDE SEQUENCE [LARGE SCALE GENOMIC DNA]</scope>
    <source>
        <strain evidence="2">159469</strain>
    </source>
</reference>
<evidence type="ECO:0000313" key="1">
    <source>
        <dbReference type="EMBL" id="MDT2665778.1"/>
    </source>
</evidence>
<dbReference type="GO" id="GO:0016791">
    <property type="term" value="F:phosphatase activity"/>
    <property type="evidence" value="ECO:0007669"/>
    <property type="project" value="UniProtKB-ARBA"/>
</dbReference>
<dbReference type="EMBL" id="CP141698">
    <property type="protein sequence ID" value="WYC67532.1"/>
    <property type="molecule type" value="Genomic_DNA"/>
</dbReference>
<dbReference type="InterPro" id="IPR023214">
    <property type="entry name" value="HAD_sf"/>
</dbReference>
<dbReference type="PANTHER" id="PTHR10000">
    <property type="entry name" value="PHOSPHOSERINE PHOSPHATASE"/>
    <property type="match status" value="1"/>
</dbReference>
<accession>A0A252CG21</accession>
<name>A0A252CG21_9LACT</name>
<dbReference type="AlphaFoldDB" id="A0A252CG21"/>
<dbReference type="PANTHER" id="PTHR10000:SF23">
    <property type="entry name" value="5-AMINO-6-(5-PHOSPHO-D-RIBITYLAMINO)URACIL PHOSPHATASE YITU"/>
    <property type="match status" value="1"/>
</dbReference>
<dbReference type="Proteomes" id="UP001456368">
    <property type="component" value="Chromosome"/>
</dbReference>